<name>A0A5C8Z2D8_9ACTN</name>
<sequence>MQRVVVGVATLVVLGAVAGVAGLLLSPRRRRPAPSTAVLLGVVLAFAGGFAGYALGPKGGAGAFLTGPAWAGAAAGAALALVLLLVLPLLGRRSRRARP</sequence>
<keyword evidence="1" id="KW-1133">Transmembrane helix</keyword>
<dbReference type="AlphaFoldDB" id="A0A5C8Z2D8"/>
<dbReference type="Proteomes" id="UP000321234">
    <property type="component" value="Unassembled WGS sequence"/>
</dbReference>
<keyword evidence="1" id="KW-0812">Transmembrane</keyword>
<evidence type="ECO:0000313" key="2">
    <source>
        <dbReference type="EMBL" id="TXR52252.1"/>
    </source>
</evidence>
<keyword evidence="1" id="KW-0472">Membrane</keyword>
<evidence type="ECO:0008006" key="4">
    <source>
        <dbReference type="Google" id="ProtNLM"/>
    </source>
</evidence>
<comment type="caution">
    <text evidence="2">The sequence shown here is derived from an EMBL/GenBank/DDBJ whole genome shotgun (WGS) entry which is preliminary data.</text>
</comment>
<reference evidence="2 3" key="1">
    <citation type="submission" date="2019-07" db="EMBL/GenBank/DDBJ databases">
        <title>Quadrisphaera sp. strain DD2A genome sequencing and assembly.</title>
        <authorList>
            <person name="Kim I."/>
        </authorList>
    </citation>
    <scope>NUCLEOTIDE SEQUENCE [LARGE SCALE GENOMIC DNA]</scope>
    <source>
        <strain evidence="2 3">DD2A</strain>
    </source>
</reference>
<feature type="transmembrane region" description="Helical" evidence="1">
    <location>
        <begin position="37"/>
        <end position="56"/>
    </location>
</feature>
<feature type="transmembrane region" description="Helical" evidence="1">
    <location>
        <begin position="6"/>
        <end position="25"/>
    </location>
</feature>
<feature type="transmembrane region" description="Helical" evidence="1">
    <location>
        <begin position="68"/>
        <end position="90"/>
    </location>
</feature>
<organism evidence="2 3">
    <name type="scientific">Quadrisphaera setariae</name>
    <dbReference type="NCBI Taxonomy" id="2593304"/>
    <lineage>
        <taxon>Bacteria</taxon>
        <taxon>Bacillati</taxon>
        <taxon>Actinomycetota</taxon>
        <taxon>Actinomycetes</taxon>
        <taxon>Kineosporiales</taxon>
        <taxon>Kineosporiaceae</taxon>
        <taxon>Quadrisphaera</taxon>
    </lineage>
</organism>
<gene>
    <name evidence="2" type="ORF">FMM08_20860</name>
</gene>
<keyword evidence="3" id="KW-1185">Reference proteome</keyword>
<proteinExistence type="predicted"/>
<evidence type="ECO:0000256" key="1">
    <source>
        <dbReference type="SAM" id="Phobius"/>
    </source>
</evidence>
<protein>
    <recommendedName>
        <fullName evidence="4">Transglycosylase associated protein</fullName>
    </recommendedName>
</protein>
<dbReference type="RefSeq" id="WP_147928271.1">
    <property type="nucleotide sequence ID" value="NZ_VKAC01000016.1"/>
</dbReference>
<evidence type="ECO:0000313" key="3">
    <source>
        <dbReference type="Proteomes" id="UP000321234"/>
    </source>
</evidence>
<dbReference type="EMBL" id="VKAC01000016">
    <property type="protein sequence ID" value="TXR52252.1"/>
    <property type="molecule type" value="Genomic_DNA"/>
</dbReference>
<accession>A0A5C8Z2D8</accession>